<sequence length="99" mass="10816">MEPCRSRKPKKPLLLSFLVMASLVLLLAVQPASAVPASRSMQLRNLQRPPSLQEMTTAASRNHFIKGRSMAARMVVEVNDYPGSGPNNRHDPPKGPGRG</sequence>
<keyword evidence="2" id="KW-1185">Reference proteome</keyword>
<name>A0ACD5T9Y5_AVESA</name>
<reference evidence="1" key="1">
    <citation type="submission" date="2021-05" db="EMBL/GenBank/DDBJ databases">
        <authorList>
            <person name="Scholz U."/>
            <person name="Mascher M."/>
            <person name="Fiebig A."/>
        </authorList>
    </citation>
    <scope>NUCLEOTIDE SEQUENCE [LARGE SCALE GENOMIC DNA]</scope>
</reference>
<reference evidence="1" key="2">
    <citation type="submission" date="2025-09" db="UniProtKB">
        <authorList>
            <consortium name="EnsemblPlants"/>
        </authorList>
    </citation>
    <scope>IDENTIFICATION</scope>
</reference>
<organism evidence="1 2">
    <name type="scientific">Avena sativa</name>
    <name type="common">Oat</name>
    <dbReference type="NCBI Taxonomy" id="4498"/>
    <lineage>
        <taxon>Eukaryota</taxon>
        <taxon>Viridiplantae</taxon>
        <taxon>Streptophyta</taxon>
        <taxon>Embryophyta</taxon>
        <taxon>Tracheophyta</taxon>
        <taxon>Spermatophyta</taxon>
        <taxon>Magnoliopsida</taxon>
        <taxon>Liliopsida</taxon>
        <taxon>Poales</taxon>
        <taxon>Poaceae</taxon>
        <taxon>BOP clade</taxon>
        <taxon>Pooideae</taxon>
        <taxon>Poodae</taxon>
        <taxon>Poeae</taxon>
        <taxon>Poeae Chloroplast Group 1 (Aveneae type)</taxon>
        <taxon>Aveninae</taxon>
        <taxon>Avena</taxon>
    </lineage>
</organism>
<protein>
    <submittedName>
        <fullName evidence="1">Uncharacterized protein</fullName>
    </submittedName>
</protein>
<accession>A0ACD5T9Y5</accession>
<evidence type="ECO:0000313" key="1">
    <source>
        <dbReference type="EnsemblPlants" id="AVESA.00010b.r2.1AG0016970.1.CDS"/>
    </source>
</evidence>
<dbReference type="EnsemblPlants" id="AVESA.00010b.r2.1AG0016970.1">
    <property type="protein sequence ID" value="AVESA.00010b.r2.1AG0016970.1.CDS"/>
    <property type="gene ID" value="AVESA.00010b.r2.1AG0016970"/>
</dbReference>
<dbReference type="Proteomes" id="UP001732700">
    <property type="component" value="Chromosome 1A"/>
</dbReference>
<proteinExistence type="predicted"/>
<evidence type="ECO:0000313" key="2">
    <source>
        <dbReference type="Proteomes" id="UP001732700"/>
    </source>
</evidence>